<gene>
    <name evidence="1" type="ORF">UFOVP218_21</name>
</gene>
<name>A0A6J7WQV8_9CAUD</name>
<accession>A0A6J7WQV8</accession>
<dbReference type="SUPFAM" id="SSF141072">
    <property type="entry name" value="CalX-like"/>
    <property type="match status" value="1"/>
</dbReference>
<reference evidence="1" key="1">
    <citation type="submission" date="2020-05" db="EMBL/GenBank/DDBJ databases">
        <authorList>
            <person name="Chiriac C."/>
            <person name="Salcher M."/>
            <person name="Ghai R."/>
            <person name="Kavagutti S V."/>
        </authorList>
    </citation>
    <scope>NUCLEOTIDE SEQUENCE</scope>
</reference>
<protein>
    <submittedName>
        <fullName evidence="1">Uncharacterized protein</fullName>
    </submittedName>
</protein>
<evidence type="ECO:0000313" key="1">
    <source>
        <dbReference type="EMBL" id="CAB5218484.1"/>
    </source>
</evidence>
<organism evidence="1">
    <name type="scientific">uncultured Caudovirales phage</name>
    <dbReference type="NCBI Taxonomy" id="2100421"/>
    <lineage>
        <taxon>Viruses</taxon>
        <taxon>Duplodnaviria</taxon>
        <taxon>Heunggongvirae</taxon>
        <taxon>Uroviricota</taxon>
        <taxon>Caudoviricetes</taxon>
        <taxon>Peduoviridae</taxon>
        <taxon>Maltschvirus</taxon>
        <taxon>Maltschvirus maltsch</taxon>
    </lineage>
</organism>
<proteinExistence type="predicted"/>
<sequence>MTYGFKFYNDSDELVIDDTTSKPWFVGKGTYTAVEVSTDYVIAGYTVYKLTYTPPSGSSSGGAVYISWPPNPLTNMAYCLQSTVYSPGQNIIVFAAVSNNYSPTNADVPQVFCFSLDYVTTYTGGWGVKIFDPTGTHCVFDADAKHLKIDASSDTGGSWGGGSALYVSPNNTDDPSTANSKYGVGSNIEYPAFLTPKIETNELVNNGDGTFTRNTYLTFFGRYNAVILAWQPKVRSEIKSGTLSFSGSKLFNNKNYYDLLVQVSQNKICYISPLVVDYTSYSPSGITVNWPSASYSLSFVNGITGSGSTVDEGFGIANATVTTTNITPGTILRYVFSGTNITASDFQSNSLEGTFTVGSNGIGSFGVIIKNDLLYEGTEVAVCSITRVNGNSITGSPATLTITESSPQYTVTVDNSSISEGNSFTITCYSFKQNADGQVQTVPYTLSQPSGNAFDTNDWTNTVTLGSGSTVSANNFVFANGTNYATRTFYTAADHRTDGDKILRLTLDNYTASYNSVDVTILDTSQDYTWSLSGPTSVNEGSTYTYTATTNGPVGSTALILLVAPATADVNDISLVNGQAITPGTYYRVTTTSTSGLNSVGTFTISYKADLTTEGSEYFTLALDKDDSPYTHTRVATLSGVVNINDTSLTPESWTLTAISGNPNTTQVREGTTLVTRVDSANIPSYPRVLYYKFIGGGLTQGDLYDGSIPLSGTATITSNSQTINIDIREDYTLESDETITLQFYSDNTYTTTVGNSLTWTIHDTLQLTRLSGYITEGYAETITIISYGLNYPVTVYGRITGSGITDAMITGGSKDIQFTLSYAGAINFTVGATANFVVDGVRTATLTIYSDSSRTTQMGNSISWDIYDTSTTTTAISGTPSTSSINEGNSLTYSITTDAVLPKYFYGNITGTNITASDFTSGSTNITNYVIYSGQQFTVGIAADSFTEGSETATLSMYYDSGYTQPAGNSISWTINDTSTTPIPTYSFTRSPTGNIDEGSSVNINWSFTNVPSYPLTLYFTLTGTGITASDTTIGAVNGSYPFSSSTGTEAITMSTDHLTEGTEYITLTWYINSNYTGQVGNSITWGINDTSISYPAYGTYNTSYCSGYTYVVVYNDGSGGTYSTSTANSPTCGYVAPPAAGTPLGSPYCSGYTKYQNYADGNGGSNATALEYNSSYCGYVAPVAMSLSSISAYGGSNGSTFYIYAFLNQAATSTQTVYIYYSLTGYTADTYYGAITINAGSSYGYITGTVNTYSGYVYVSALLLGEFQWRYAQMRWN</sequence>
<dbReference type="EMBL" id="LR798261">
    <property type="protein sequence ID" value="CAB5218484.1"/>
    <property type="molecule type" value="Genomic_DNA"/>
</dbReference>
<dbReference type="InterPro" id="IPR038081">
    <property type="entry name" value="CalX-like_sf"/>
</dbReference>